<evidence type="ECO:0000256" key="5">
    <source>
        <dbReference type="ARBA" id="ARBA00022692"/>
    </source>
</evidence>
<dbReference type="PANTHER" id="PTHR43840">
    <property type="entry name" value="MITOCHONDRIAL METAL TRANSPORTER 1-RELATED"/>
    <property type="match status" value="1"/>
</dbReference>
<dbReference type="Gene3D" id="1.20.1510.10">
    <property type="entry name" value="Cation efflux protein transmembrane domain"/>
    <property type="match status" value="1"/>
</dbReference>
<evidence type="ECO:0000259" key="10">
    <source>
        <dbReference type="Pfam" id="PF01545"/>
    </source>
</evidence>
<evidence type="ECO:0000256" key="8">
    <source>
        <dbReference type="ARBA" id="ARBA00023136"/>
    </source>
</evidence>
<dbReference type="GO" id="GO:0006829">
    <property type="term" value="P:zinc ion transport"/>
    <property type="evidence" value="ECO:0007669"/>
    <property type="project" value="UniProtKB-KW"/>
</dbReference>
<evidence type="ECO:0000256" key="1">
    <source>
        <dbReference type="ARBA" id="ARBA00004141"/>
    </source>
</evidence>
<dbReference type="Pfam" id="PF16916">
    <property type="entry name" value="ZT_dimer"/>
    <property type="match status" value="1"/>
</dbReference>
<comment type="similarity">
    <text evidence="2">Belongs to the cation diffusion facilitator (CDF) transporter (TC 2.A.4) family. FieF subfamily.</text>
</comment>
<keyword evidence="6" id="KW-0862">Zinc</keyword>
<dbReference type="GO" id="GO:0006826">
    <property type="term" value="P:iron ion transport"/>
    <property type="evidence" value="ECO:0007669"/>
    <property type="project" value="UniProtKB-KW"/>
</dbReference>
<dbReference type="InterPro" id="IPR058533">
    <property type="entry name" value="Cation_efflux_TM"/>
</dbReference>
<evidence type="ECO:0000256" key="6">
    <source>
        <dbReference type="ARBA" id="ARBA00022906"/>
    </source>
</evidence>
<dbReference type="InterPro" id="IPR027469">
    <property type="entry name" value="Cation_efflux_TMD_sf"/>
</dbReference>
<dbReference type="Gene3D" id="3.30.70.1350">
    <property type="entry name" value="Cation efflux protein, cytoplasmic domain"/>
    <property type="match status" value="1"/>
</dbReference>
<dbReference type="SUPFAM" id="SSF160240">
    <property type="entry name" value="Cation efflux protein cytoplasmic domain-like"/>
    <property type="match status" value="1"/>
</dbReference>
<evidence type="ECO:0000313" key="13">
    <source>
        <dbReference type="Proteomes" id="UP000250928"/>
    </source>
</evidence>
<feature type="transmembrane region" description="Helical" evidence="9">
    <location>
        <begin position="90"/>
        <end position="108"/>
    </location>
</feature>
<feature type="transmembrane region" description="Helical" evidence="9">
    <location>
        <begin position="21"/>
        <end position="43"/>
    </location>
</feature>
<comment type="subcellular location">
    <subcellularLocation>
        <location evidence="1">Membrane</location>
        <topology evidence="1">Multi-pass membrane protein</topology>
    </subcellularLocation>
</comment>
<reference evidence="12 13" key="1">
    <citation type="submission" date="2018-01" db="EMBL/GenBank/DDBJ databases">
        <title>Novel co-symbiosis in the lucinid bivalve Phacoides pectinatus.</title>
        <authorList>
            <person name="Lim S.J."/>
            <person name="Davis B.G."/>
            <person name="Gill D.E."/>
            <person name="Engel A.S."/>
            <person name="Anderson L.C."/>
            <person name="Campbell B.J."/>
        </authorList>
    </citation>
    <scope>NUCLEOTIDE SEQUENCE [LARGE SCALE GENOMIC DNA]</scope>
    <source>
        <strain evidence="12">N3_P5</strain>
    </source>
</reference>
<organism evidence="12 13">
    <name type="scientific">Candidatus Sedimenticola endophacoides</name>
    <dbReference type="NCBI Taxonomy" id="2548426"/>
    <lineage>
        <taxon>Bacteria</taxon>
        <taxon>Pseudomonadati</taxon>
        <taxon>Pseudomonadota</taxon>
        <taxon>Gammaproteobacteria</taxon>
        <taxon>Chromatiales</taxon>
        <taxon>Sedimenticolaceae</taxon>
        <taxon>Sedimenticola</taxon>
    </lineage>
</organism>
<evidence type="ECO:0000256" key="9">
    <source>
        <dbReference type="SAM" id="Phobius"/>
    </source>
</evidence>
<dbReference type="PANTHER" id="PTHR43840:SF15">
    <property type="entry name" value="MITOCHONDRIAL METAL TRANSPORTER 1-RELATED"/>
    <property type="match status" value="1"/>
</dbReference>
<dbReference type="Pfam" id="PF01545">
    <property type="entry name" value="Cation_efflux"/>
    <property type="match status" value="1"/>
</dbReference>
<keyword evidence="7 9" id="KW-1133">Transmembrane helix</keyword>
<gene>
    <name evidence="12" type="ORF">C3L24_03080</name>
</gene>
<sequence length="391" mass="42465">MQQQALKQGTGAARAREVQRVTLVGAVVNLLLSAAKIALGFVAQSQALIADGFHSLSDLLSDALVYVAAKHGHHAPDPDHPYGHGRFETAATLGLGVLLLLVALGIIWDAGQRLFEPRELMRPSVLAIYVALASVLAKEWLYHFTMRVAKAVGSDMLRANAWHHRSDAVSSIVVLVGVAGTLAGLSYLDAIAAIGVGLMIIHVAWEISEPAFQELVDAGLEQEQLERIRDIIHSIGGVEALHMLRTRRMGGAASVDVHLLVAPWVSVSEGHVIGQTVIERLRAGVDEVNDVTVHIDPEDDDIAPPTSGLPLRDEATARLRECWHGLLETPAPRCLLLHYLEGCIDVDLHLPLERYTGADAAASLRERLQARLDPHPEFRRLRLFFGECAGE</sequence>
<keyword evidence="5 9" id="KW-0812">Transmembrane</keyword>
<evidence type="ECO:0000313" key="12">
    <source>
        <dbReference type="EMBL" id="PUE04485.1"/>
    </source>
</evidence>
<name>A0A6N4E4Y8_9GAMM</name>
<evidence type="ECO:0000256" key="3">
    <source>
        <dbReference type="ARBA" id="ARBA00022448"/>
    </source>
</evidence>
<proteinExistence type="inferred from homology"/>
<keyword evidence="6" id="KW-0864">Zinc transport</keyword>
<protein>
    <submittedName>
        <fullName evidence="12">Cation transporter</fullName>
    </submittedName>
</protein>
<comment type="caution">
    <text evidence="12">The sequence shown here is derived from an EMBL/GenBank/DDBJ whole genome shotgun (WGS) entry which is preliminary data.</text>
</comment>
<dbReference type="NCBIfam" id="TIGR01297">
    <property type="entry name" value="CDF"/>
    <property type="match status" value="1"/>
</dbReference>
<dbReference type="AlphaFoldDB" id="A0A6N4E4Y8"/>
<evidence type="ECO:0000256" key="4">
    <source>
        <dbReference type="ARBA" id="ARBA00022496"/>
    </source>
</evidence>
<dbReference type="GO" id="GO:0008324">
    <property type="term" value="F:monoatomic cation transmembrane transporter activity"/>
    <property type="evidence" value="ECO:0007669"/>
    <property type="project" value="InterPro"/>
</dbReference>
<evidence type="ECO:0000256" key="2">
    <source>
        <dbReference type="ARBA" id="ARBA00010212"/>
    </source>
</evidence>
<accession>A0A6N4E4Y8</accession>
<keyword evidence="8 9" id="KW-0472">Membrane</keyword>
<feature type="transmembrane region" description="Helical" evidence="9">
    <location>
        <begin position="172"/>
        <end position="205"/>
    </location>
</feature>
<dbReference type="EMBL" id="PQCO01000122">
    <property type="protein sequence ID" value="PUE04485.1"/>
    <property type="molecule type" value="Genomic_DNA"/>
</dbReference>
<keyword evidence="4" id="KW-0410">Iron transport</keyword>
<dbReference type="SUPFAM" id="SSF161111">
    <property type="entry name" value="Cation efflux protein transmembrane domain-like"/>
    <property type="match status" value="1"/>
</dbReference>
<dbReference type="FunFam" id="1.20.1510.10:FF:000006">
    <property type="entry name" value="Divalent cation efflux transporter"/>
    <property type="match status" value="1"/>
</dbReference>
<feature type="domain" description="Cation efflux protein cytoplasmic" evidence="11">
    <location>
        <begin position="221"/>
        <end position="298"/>
    </location>
</feature>
<dbReference type="InterPro" id="IPR027470">
    <property type="entry name" value="Cation_efflux_CTD"/>
</dbReference>
<dbReference type="InterPro" id="IPR036837">
    <property type="entry name" value="Cation_efflux_CTD_sf"/>
</dbReference>
<keyword evidence="3" id="KW-0813">Transport</keyword>
<evidence type="ECO:0000259" key="11">
    <source>
        <dbReference type="Pfam" id="PF16916"/>
    </source>
</evidence>
<keyword evidence="4" id="KW-0408">Iron</keyword>
<dbReference type="InterPro" id="IPR002524">
    <property type="entry name" value="Cation_efflux"/>
</dbReference>
<keyword evidence="6" id="KW-0406">Ion transport</keyword>
<dbReference type="InterPro" id="IPR050291">
    <property type="entry name" value="CDF_Transporter"/>
</dbReference>
<feature type="domain" description="Cation efflux protein transmembrane" evidence="10">
    <location>
        <begin position="23"/>
        <end position="216"/>
    </location>
</feature>
<dbReference type="Proteomes" id="UP000250928">
    <property type="component" value="Unassembled WGS sequence"/>
</dbReference>
<evidence type="ECO:0000256" key="7">
    <source>
        <dbReference type="ARBA" id="ARBA00022989"/>
    </source>
</evidence>
<dbReference type="GO" id="GO:0016020">
    <property type="term" value="C:membrane"/>
    <property type="evidence" value="ECO:0007669"/>
    <property type="project" value="UniProtKB-SubCell"/>
</dbReference>